<dbReference type="Proteomes" id="UP000537718">
    <property type="component" value="Unassembled WGS sequence"/>
</dbReference>
<proteinExistence type="predicted"/>
<dbReference type="SUPFAM" id="SSF46689">
    <property type="entry name" value="Homeodomain-like"/>
    <property type="match status" value="1"/>
</dbReference>
<feature type="domain" description="HTH araC/xylS-type" evidence="4">
    <location>
        <begin position="205"/>
        <end position="303"/>
    </location>
</feature>
<dbReference type="Pfam" id="PF12833">
    <property type="entry name" value="HTH_18"/>
    <property type="match status" value="1"/>
</dbReference>
<organism evidence="5 6">
    <name type="scientific">Pedobacter cryoconitis</name>
    <dbReference type="NCBI Taxonomy" id="188932"/>
    <lineage>
        <taxon>Bacteria</taxon>
        <taxon>Pseudomonadati</taxon>
        <taxon>Bacteroidota</taxon>
        <taxon>Sphingobacteriia</taxon>
        <taxon>Sphingobacteriales</taxon>
        <taxon>Sphingobacteriaceae</taxon>
        <taxon>Pedobacter</taxon>
    </lineage>
</organism>
<dbReference type="InterPro" id="IPR018060">
    <property type="entry name" value="HTH_AraC"/>
</dbReference>
<comment type="caution">
    <text evidence="5">The sequence shown here is derived from an EMBL/GenBank/DDBJ whole genome shotgun (WGS) entry which is preliminary data.</text>
</comment>
<protein>
    <submittedName>
        <fullName evidence="5">AraC-like DNA-binding protein</fullName>
    </submittedName>
</protein>
<accession>A0A7W9DJE5</accession>
<keyword evidence="3" id="KW-0804">Transcription</keyword>
<dbReference type="SMART" id="SM00342">
    <property type="entry name" value="HTH_ARAC"/>
    <property type="match status" value="1"/>
</dbReference>
<evidence type="ECO:0000259" key="4">
    <source>
        <dbReference type="PROSITE" id="PS01124"/>
    </source>
</evidence>
<evidence type="ECO:0000256" key="2">
    <source>
        <dbReference type="ARBA" id="ARBA00023125"/>
    </source>
</evidence>
<name>A0A7W9DJE5_9SPHI</name>
<gene>
    <name evidence="5" type="ORF">HDE69_001668</name>
</gene>
<sequence>MKKSMSLQEFYEMFAVNRPDVTIPNTILDAHTGHFNVFKRFGYCTLNPSPYNRRDFYKIAYIIGKGILHYPNQQIEIDGCALMITNQTIPYSWQSTSEFQSGYFCLFTENFMRQRTEPLKNSLLARIQDNPVFYINKEQQEHVARIFEKMLAEMESDYTYKYDLIRNYVNLLIHEAMKMQPCEAQVKSNNASSRIASLFFELLERQFPIYSPDHVLQLRTANDFAERLSIHVNHLNHAVKEVTGKTTSEHISGRIANEAIALLKHTEWNISEIGYCLGFEYPANFNLFFKRQTMAVPKSFREKTIGLS</sequence>
<dbReference type="Gene3D" id="1.10.10.60">
    <property type="entry name" value="Homeodomain-like"/>
    <property type="match status" value="1"/>
</dbReference>
<evidence type="ECO:0000256" key="1">
    <source>
        <dbReference type="ARBA" id="ARBA00023015"/>
    </source>
</evidence>
<dbReference type="AlphaFoldDB" id="A0A7W9DJE5"/>
<dbReference type="InterPro" id="IPR009057">
    <property type="entry name" value="Homeodomain-like_sf"/>
</dbReference>
<evidence type="ECO:0000313" key="5">
    <source>
        <dbReference type="EMBL" id="MBB5620619.1"/>
    </source>
</evidence>
<dbReference type="PROSITE" id="PS01124">
    <property type="entry name" value="HTH_ARAC_FAMILY_2"/>
    <property type="match status" value="1"/>
</dbReference>
<dbReference type="GO" id="GO:0003700">
    <property type="term" value="F:DNA-binding transcription factor activity"/>
    <property type="evidence" value="ECO:0007669"/>
    <property type="project" value="InterPro"/>
</dbReference>
<evidence type="ECO:0000313" key="6">
    <source>
        <dbReference type="Proteomes" id="UP000537718"/>
    </source>
</evidence>
<dbReference type="EMBL" id="JACHCF010000003">
    <property type="protein sequence ID" value="MBB5620619.1"/>
    <property type="molecule type" value="Genomic_DNA"/>
</dbReference>
<keyword evidence="1" id="KW-0805">Transcription regulation</keyword>
<evidence type="ECO:0000256" key="3">
    <source>
        <dbReference type="ARBA" id="ARBA00023163"/>
    </source>
</evidence>
<dbReference type="GO" id="GO:0043565">
    <property type="term" value="F:sequence-specific DNA binding"/>
    <property type="evidence" value="ECO:0007669"/>
    <property type="project" value="InterPro"/>
</dbReference>
<dbReference type="PANTHER" id="PTHR43280:SF32">
    <property type="entry name" value="TRANSCRIPTIONAL REGULATORY PROTEIN"/>
    <property type="match status" value="1"/>
</dbReference>
<dbReference type="PANTHER" id="PTHR43280">
    <property type="entry name" value="ARAC-FAMILY TRANSCRIPTIONAL REGULATOR"/>
    <property type="match status" value="1"/>
</dbReference>
<reference evidence="5 6" key="1">
    <citation type="submission" date="2020-08" db="EMBL/GenBank/DDBJ databases">
        <title>Genomic Encyclopedia of Type Strains, Phase IV (KMG-V): Genome sequencing to study the core and pangenomes of soil and plant-associated prokaryotes.</title>
        <authorList>
            <person name="Whitman W."/>
        </authorList>
    </citation>
    <scope>NUCLEOTIDE SEQUENCE [LARGE SCALE GENOMIC DNA]</scope>
    <source>
        <strain evidence="5 6">MP7CTX6</strain>
    </source>
</reference>
<keyword evidence="2 5" id="KW-0238">DNA-binding</keyword>